<feature type="binding site" evidence="7">
    <location>
        <begin position="263"/>
        <end position="266"/>
    </location>
    <ligand>
        <name>GTP</name>
        <dbReference type="ChEBI" id="CHEBI:37565"/>
    </ligand>
</feature>
<name>A0A0B3W4T6_9FIRM</name>
<keyword evidence="5 6" id="KW-0342">GTP-binding</keyword>
<dbReference type="Pfam" id="PF13167">
    <property type="entry name" value="GTP-bdg_N"/>
    <property type="match status" value="1"/>
</dbReference>
<evidence type="ECO:0000256" key="6">
    <source>
        <dbReference type="HAMAP-Rule" id="MF_00900"/>
    </source>
</evidence>
<keyword evidence="1 6" id="KW-0963">Cytoplasm</keyword>
<dbReference type="OrthoDB" id="9812272at2"/>
<dbReference type="PROSITE" id="PS51705">
    <property type="entry name" value="G_HFLX"/>
    <property type="match status" value="1"/>
</dbReference>
<reference evidence="11 12" key="1">
    <citation type="submission" date="2014-12" db="EMBL/GenBank/DDBJ databases">
        <title>Draft genome sequence of Terrisporobacter sp. 08-306576, isolated from the blood culture of a bacteremia patient.</title>
        <authorList>
            <person name="Lund L.C."/>
            <person name="Sydenham T.V."/>
            <person name="Hogh S.V."/>
            <person name="Skov M.N."/>
            <person name="Kemp M."/>
            <person name="Justesen U.S."/>
        </authorList>
    </citation>
    <scope>NUCLEOTIDE SEQUENCE [LARGE SCALE GENOMIC DNA]</scope>
    <source>
        <strain evidence="11 12">08-306576</strain>
    </source>
</reference>
<feature type="binding site" evidence="7">
    <location>
        <begin position="241"/>
        <end position="245"/>
    </location>
    <ligand>
        <name>GTP</name>
        <dbReference type="ChEBI" id="CHEBI:37565"/>
    </ligand>
</feature>
<dbReference type="InterPro" id="IPR025121">
    <property type="entry name" value="GTPase_HflX_N"/>
</dbReference>
<keyword evidence="12" id="KW-1185">Reference proteome</keyword>
<comment type="subcellular location">
    <subcellularLocation>
        <location evidence="6">Cytoplasm</location>
    </subcellularLocation>
    <text evidence="6">May associate with membranes.</text>
</comment>
<dbReference type="GO" id="GO:0046872">
    <property type="term" value="F:metal ion binding"/>
    <property type="evidence" value="ECO:0007669"/>
    <property type="project" value="UniProtKB-KW"/>
</dbReference>
<keyword evidence="9" id="KW-0175">Coiled coil</keyword>
<feature type="binding site" evidence="8">
    <location>
        <position position="215"/>
    </location>
    <ligand>
        <name>Mg(2+)</name>
        <dbReference type="ChEBI" id="CHEBI:18420"/>
    </ligand>
</feature>
<evidence type="ECO:0000256" key="5">
    <source>
        <dbReference type="ARBA" id="ARBA00023134"/>
    </source>
</evidence>
<evidence type="ECO:0000256" key="8">
    <source>
        <dbReference type="PIRSR" id="PIRSR006809-2"/>
    </source>
</evidence>
<dbReference type="RefSeq" id="WP_039679434.1">
    <property type="nucleotide sequence ID" value="NZ_JAWGXO010000008.1"/>
</dbReference>
<dbReference type="Pfam" id="PF16360">
    <property type="entry name" value="GTP-bdg_M"/>
    <property type="match status" value="1"/>
</dbReference>
<dbReference type="Proteomes" id="UP000031189">
    <property type="component" value="Unassembled WGS sequence"/>
</dbReference>
<proteinExistence type="inferred from homology"/>
<keyword evidence="3 6" id="KW-0547">Nucleotide-binding</keyword>
<comment type="cofactor">
    <cofactor evidence="8">
        <name>Mg(2+)</name>
        <dbReference type="ChEBI" id="CHEBI:18420"/>
    </cofactor>
</comment>
<evidence type="ECO:0000313" key="11">
    <source>
        <dbReference type="EMBL" id="KHS57432.1"/>
    </source>
</evidence>
<dbReference type="FunFam" id="3.40.50.11060:FF:000001">
    <property type="entry name" value="GTPase HflX"/>
    <property type="match status" value="1"/>
</dbReference>
<organism evidence="11 12">
    <name type="scientific">Terrisporobacter othiniensis</name>
    <dbReference type="NCBI Taxonomy" id="1577792"/>
    <lineage>
        <taxon>Bacteria</taxon>
        <taxon>Bacillati</taxon>
        <taxon>Bacillota</taxon>
        <taxon>Clostridia</taxon>
        <taxon>Peptostreptococcales</taxon>
        <taxon>Peptostreptococcaceae</taxon>
        <taxon>Terrisporobacter</taxon>
    </lineage>
</organism>
<dbReference type="STRING" id="1577792.QX51_08235"/>
<feature type="binding site" evidence="8">
    <location>
        <position position="243"/>
    </location>
    <ligand>
        <name>Mg(2+)</name>
        <dbReference type="ChEBI" id="CHEBI:18420"/>
    </ligand>
</feature>
<keyword evidence="2 8" id="KW-0479">Metal-binding</keyword>
<evidence type="ECO:0000256" key="4">
    <source>
        <dbReference type="ARBA" id="ARBA00022842"/>
    </source>
</evidence>
<dbReference type="CDD" id="cd01878">
    <property type="entry name" value="HflX"/>
    <property type="match status" value="1"/>
</dbReference>
<evidence type="ECO:0000256" key="3">
    <source>
        <dbReference type="ARBA" id="ARBA00022741"/>
    </source>
</evidence>
<dbReference type="PIRSF" id="PIRSF006809">
    <property type="entry name" value="GTP-binding_hflX_prd"/>
    <property type="match status" value="1"/>
</dbReference>
<evidence type="ECO:0000256" key="9">
    <source>
        <dbReference type="SAM" id="Coils"/>
    </source>
</evidence>
<dbReference type="PANTHER" id="PTHR10229">
    <property type="entry name" value="GTP-BINDING PROTEIN HFLX"/>
    <property type="match status" value="1"/>
</dbReference>
<feature type="binding site" evidence="7">
    <location>
        <begin position="208"/>
        <end position="215"/>
    </location>
    <ligand>
        <name>GTP</name>
        <dbReference type="ChEBI" id="CHEBI:37565"/>
    </ligand>
</feature>
<dbReference type="InterPro" id="IPR016496">
    <property type="entry name" value="GTPase_HflX"/>
</dbReference>
<feature type="coiled-coil region" evidence="9">
    <location>
        <begin position="168"/>
        <end position="238"/>
    </location>
</feature>
<dbReference type="PANTHER" id="PTHR10229:SF0">
    <property type="entry name" value="GTP-BINDING PROTEIN 6-RELATED"/>
    <property type="match status" value="1"/>
</dbReference>
<dbReference type="PRINTS" id="PR00326">
    <property type="entry name" value="GTP1OBG"/>
</dbReference>
<dbReference type="HAMAP" id="MF_00900">
    <property type="entry name" value="GTPase_HflX"/>
    <property type="match status" value="1"/>
</dbReference>
<evidence type="ECO:0000313" key="12">
    <source>
        <dbReference type="Proteomes" id="UP000031189"/>
    </source>
</evidence>
<protein>
    <recommendedName>
        <fullName evidence="6">GTPase HflX</fullName>
    </recommendedName>
    <alternativeName>
        <fullName evidence="6">GTP-binding protein HflX</fullName>
    </alternativeName>
</protein>
<comment type="caution">
    <text evidence="11">The sequence shown here is derived from an EMBL/GenBank/DDBJ whole genome shotgun (WGS) entry which is preliminary data.</text>
</comment>
<evidence type="ECO:0000256" key="2">
    <source>
        <dbReference type="ARBA" id="ARBA00022723"/>
    </source>
</evidence>
<dbReference type="InterPro" id="IPR027417">
    <property type="entry name" value="P-loop_NTPase"/>
</dbReference>
<dbReference type="InterPro" id="IPR006073">
    <property type="entry name" value="GTP-bd"/>
</dbReference>
<dbReference type="Gene3D" id="3.40.50.300">
    <property type="entry name" value="P-loop containing nucleotide triphosphate hydrolases"/>
    <property type="match status" value="1"/>
</dbReference>
<feature type="domain" description="Hflx-type G" evidence="10">
    <location>
        <begin position="202"/>
        <end position="372"/>
    </location>
</feature>
<feature type="binding site" evidence="7">
    <location>
        <begin position="350"/>
        <end position="352"/>
    </location>
    <ligand>
        <name>GTP</name>
        <dbReference type="ChEBI" id="CHEBI:37565"/>
    </ligand>
</feature>
<feature type="binding site" evidence="7">
    <location>
        <begin position="329"/>
        <end position="332"/>
    </location>
    <ligand>
        <name>GTP</name>
        <dbReference type="ChEBI" id="CHEBI:37565"/>
    </ligand>
</feature>
<comment type="similarity">
    <text evidence="6">Belongs to the TRAFAC class OBG-HflX-like GTPase superfamily. HflX GTPase family.</text>
</comment>
<dbReference type="InterPro" id="IPR042108">
    <property type="entry name" value="GTPase_HflX_N_sf"/>
</dbReference>
<dbReference type="InterPro" id="IPR030394">
    <property type="entry name" value="G_HFLX_dom"/>
</dbReference>
<gene>
    <name evidence="6" type="primary">hflX</name>
    <name evidence="11" type="ORF">QX51_08235</name>
</gene>
<dbReference type="Gene3D" id="3.40.50.11060">
    <property type="entry name" value="GTPase HflX, N-terminal domain"/>
    <property type="match status" value="1"/>
</dbReference>
<dbReference type="GO" id="GO:0005737">
    <property type="term" value="C:cytoplasm"/>
    <property type="evidence" value="ECO:0007669"/>
    <property type="project" value="UniProtKB-SubCell"/>
</dbReference>
<evidence type="ECO:0000256" key="7">
    <source>
        <dbReference type="PIRSR" id="PIRSR006809-1"/>
    </source>
</evidence>
<dbReference type="InterPro" id="IPR032305">
    <property type="entry name" value="GTP-bd_M"/>
</dbReference>
<dbReference type="Gene3D" id="6.10.250.2860">
    <property type="match status" value="1"/>
</dbReference>
<dbReference type="NCBIfam" id="TIGR03156">
    <property type="entry name" value="GTP_HflX"/>
    <property type="match status" value="1"/>
</dbReference>
<comment type="function">
    <text evidence="6">GTPase that associates with the 50S ribosomal subunit and may have a role during protein synthesis or ribosome biogenesis.</text>
</comment>
<keyword evidence="4 8" id="KW-0460">Magnesium</keyword>
<accession>A0A0B3W4T6</accession>
<dbReference type="Pfam" id="PF01926">
    <property type="entry name" value="MMR_HSR1"/>
    <property type="match status" value="1"/>
</dbReference>
<dbReference type="GO" id="GO:0003924">
    <property type="term" value="F:GTPase activity"/>
    <property type="evidence" value="ECO:0007669"/>
    <property type="project" value="UniProtKB-UniRule"/>
</dbReference>
<comment type="subunit">
    <text evidence="6">Monomer. Associates with the 50S ribosomal subunit.</text>
</comment>
<dbReference type="EMBL" id="JWHR01000075">
    <property type="protein sequence ID" value="KHS57432.1"/>
    <property type="molecule type" value="Genomic_DNA"/>
</dbReference>
<dbReference type="AlphaFoldDB" id="A0A0B3W4T6"/>
<dbReference type="GO" id="GO:0005525">
    <property type="term" value="F:GTP binding"/>
    <property type="evidence" value="ECO:0007669"/>
    <property type="project" value="UniProtKB-UniRule"/>
</dbReference>
<sequence>MEKQQERALLIGLNITTNVKKIDDIDINESMEELKELTKAAGAEVVGSLIQNRPAVDAAYYVGKGKVEELRAYCEATDATMVIFNDELSGAHIRNLEEAVGRKVIDRTTLILDIFAQRALSKEGKLQVELAQLRYRMPRLYGMGGEMSRTGAGIGTRGPGEQKLEIDKRIILNKIADIRRELKEVSKNRETQRVQRMKSNMPIVALVGYTNAGKSTLLNELIKTHKDYEEEKEVFVKNMLFATLDVTLRKATLPNKRDFLVVDTVGFVSKLPHDLVDAFKATLEEVQYADLILHVIDATNSSYELQKQTTESVLKDLDVGDKKTIIVYNKVDKLELDIYPKNQKDKVYISAKKGINMDKLLKLIEEALMKDTYKVNLILPYERGDIFSKIKDKYNVNDFNYEENGISVDVNLDEEDYNIYKDYIK</sequence>
<dbReference type="SUPFAM" id="SSF52540">
    <property type="entry name" value="P-loop containing nucleoside triphosphate hydrolases"/>
    <property type="match status" value="1"/>
</dbReference>
<dbReference type="GO" id="GO:0043022">
    <property type="term" value="F:ribosome binding"/>
    <property type="evidence" value="ECO:0007669"/>
    <property type="project" value="TreeGrafter"/>
</dbReference>
<evidence type="ECO:0000256" key="1">
    <source>
        <dbReference type="ARBA" id="ARBA00022490"/>
    </source>
</evidence>
<evidence type="ECO:0000259" key="10">
    <source>
        <dbReference type="PROSITE" id="PS51705"/>
    </source>
</evidence>